<dbReference type="Pfam" id="PF05140">
    <property type="entry name" value="ResB"/>
    <property type="match status" value="1"/>
</dbReference>
<name>A0A2V3ZVW9_9BACT</name>
<comment type="subcellular location">
    <subcellularLocation>
        <location evidence="1">Membrane</location>
        <topology evidence="1">Multi-pass membrane protein</topology>
    </subcellularLocation>
</comment>
<feature type="transmembrane region" description="Helical" evidence="6">
    <location>
        <begin position="151"/>
        <end position="170"/>
    </location>
</feature>
<evidence type="ECO:0000256" key="4">
    <source>
        <dbReference type="ARBA" id="ARBA00022989"/>
    </source>
</evidence>
<evidence type="ECO:0000313" key="9">
    <source>
        <dbReference type="Proteomes" id="UP000248079"/>
    </source>
</evidence>
<dbReference type="GO" id="GO:0017004">
    <property type="term" value="P:cytochrome complex assembly"/>
    <property type="evidence" value="ECO:0007669"/>
    <property type="project" value="UniProtKB-KW"/>
</dbReference>
<keyword evidence="3" id="KW-0201">Cytochrome c-type biogenesis</keyword>
<dbReference type="RefSeq" id="WP_110361424.1">
    <property type="nucleotide sequence ID" value="NZ_QFLI01000006.1"/>
</dbReference>
<feature type="transmembrane region" description="Helical" evidence="6">
    <location>
        <begin position="382"/>
        <end position="402"/>
    </location>
</feature>
<reference evidence="8 9" key="1">
    <citation type="submission" date="2018-05" db="EMBL/GenBank/DDBJ databases">
        <title>Marinifilum breve JC075T sp. nov., a marine bacterium isolated from Yongle Blue Hole in the South China Sea.</title>
        <authorList>
            <person name="Fu T."/>
        </authorList>
    </citation>
    <scope>NUCLEOTIDE SEQUENCE [LARGE SCALE GENOMIC DNA]</scope>
    <source>
        <strain evidence="8 9">JC075</strain>
    </source>
</reference>
<dbReference type="OrthoDB" id="596762at2"/>
<dbReference type="GO" id="GO:0016020">
    <property type="term" value="C:membrane"/>
    <property type="evidence" value="ECO:0007669"/>
    <property type="project" value="UniProtKB-SubCell"/>
</dbReference>
<gene>
    <name evidence="8" type="ORF">DF185_14190</name>
</gene>
<dbReference type="Proteomes" id="UP000248079">
    <property type="component" value="Unassembled WGS sequence"/>
</dbReference>
<keyword evidence="9" id="KW-1185">Reference proteome</keyword>
<dbReference type="InterPro" id="IPR007816">
    <property type="entry name" value="ResB-like_domain"/>
</dbReference>
<comment type="caution">
    <text evidence="8">The sequence shown here is derived from an EMBL/GenBank/DDBJ whole genome shotgun (WGS) entry which is preliminary data.</text>
</comment>
<dbReference type="PANTHER" id="PTHR31566:SF5">
    <property type="entry name" value="RESB-LIKE DOMAIN-CONTAINING PROTEIN"/>
    <property type="match status" value="1"/>
</dbReference>
<feature type="domain" description="ResB-like" evidence="7">
    <location>
        <begin position="322"/>
        <end position="366"/>
    </location>
</feature>
<dbReference type="PANTHER" id="PTHR31566">
    <property type="entry name" value="CYTOCHROME C BIOGENESIS PROTEIN CCS1, CHLOROPLASTIC"/>
    <property type="match status" value="1"/>
</dbReference>
<feature type="transmembrane region" description="Helical" evidence="6">
    <location>
        <begin position="118"/>
        <end position="139"/>
    </location>
</feature>
<feature type="transmembrane region" description="Helical" evidence="6">
    <location>
        <begin position="73"/>
        <end position="98"/>
    </location>
</feature>
<feature type="transmembrane region" description="Helical" evidence="6">
    <location>
        <begin position="12"/>
        <end position="32"/>
    </location>
</feature>
<evidence type="ECO:0000256" key="1">
    <source>
        <dbReference type="ARBA" id="ARBA00004141"/>
    </source>
</evidence>
<evidence type="ECO:0000259" key="7">
    <source>
        <dbReference type="Pfam" id="PF05140"/>
    </source>
</evidence>
<organism evidence="8 9">
    <name type="scientific">Marinifilum breve</name>
    <dbReference type="NCBI Taxonomy" id="2184082"/>
    <lineage>
        <taxon>Bacteria</taxon>
        <taxon>Pseudomonadati</taxon>
        <taxon>Bacteroidota</taxon>
        <taxon>Bacteroidia</taxon>
        <taxon>Marinilabiliales</taxon>
        <taxon>Marinifilaceae</taxon>
    </lineage>
</organism>
<evidence type="ECO:0000313" key="8">
    <source>
        <dbReference type="EMBL" id="PXX99029.1"/>
    </source>
</evidence>
<protein>
    <recommendedName>
        <fullName evidence="7">ResB-like domain-containing protein</fullName>
    </recommendedName>
</protein>
<accession>A0A2V3ZVW9</accession>
<keyword evidence="5 6" id="KW-0472">Membrane</keyword>
<keyword evidence="2 6" id="KW-0812">Transmembrane</keyword>
<proteinExistence type="predicted"/>
<feature type="transmembrane region" description="Helical" evidence="6">
    <location>
        <begin position="44"/>
        <end position="66"/>
    </location>
</feature>
<evidence type="ECO:0000256" key="5">
    <source>
        <dbReference type="ARBA" id="ARBA00023136"/>
    </source>
</evidence>
<dbReference type="EMBL" id="QFLI01000006">
    <property type="protein sequence ID" value="PXX99029.1"/>
    <property type="molecule type" value="Genomic_DNA"/>
</dbReference>
<evidence type="ECO:0000256" key="2">
    <source>
        <dbReference type="ARBA" id="ARBA00022692"/>
    </source>
</evidence>
<dbReference type="AlphaFoldDB" id="A0A2V3ZVW9"/>
<evidence type="ECO:0000256" key="3">
    <source>
        <dbReference type="ARBA" id="ARBA00022748"/>
    </source>
</evidence>
<evidence type="ECO:0000256" key="6">
    <source>
        <dbReference type="SAM" id="Phobius"/>
    </source>
</evidence>
<dbReference type="InterPro" id="IPR023494">
    <property type="entry name" value="Cyt_c_bgen_Ccs1/CcsB/ResB"/>
</dbReference>
<sequence length="413" mass="46926">MSKTTKPLWQKPWGYAESFLIAFGLLFIGFLLELSIQTSSGASIRYPMNLILGAVFLVLILVFYRLIRKSNLYLFLSGIPASIGAISVLTLLVIIMGITPQVPMQEDNFITTLSLNQLTTSWPFLFINFYLLVILALVIIRKGLPFKWKNWGFVCSHLGLWITIFAAGLGSGDLMRLKMDLHENKTEWKAYDDKGNYYELPLAIKLNDFIIDEFNPKLAVVENETGKLYEPTKPSMIMIEKDLTAQLHDWSVTIDEFLPLSGRAGDRYHPLHDFGAAPAAKVSISTNSSENLTGWISCGSFNRPHESLKLNDNYSLLMTVPEPKKFSSEVTIYTPDGKKEDKVLEVNKPQTVNGWKIYQLSYDEKMGKYSTLSVVEVVKDPWQIYVYIGIFMMMIGAVYMFWRGNKVTINSEQ</sequence>
<keyword evidence="4 6" id="KW-1133">Transmembrane helix</keyword>